<dbReference type="PANTHER" id="PTHR13528">
    <property type="entry name" value="39S RIBOSOMAL PROTEIN L28, MITOCHONDRIAL"/>
    <property type="match status" value="1"/>
</dbReference>
<reference evidence="5 6" key="1">
    <citation type="submission" date="2023-05" db="EMBL/GenBank/DDBJ databases">
        <title>A 100% complete, gapless, phased diploid assembly of the Scenedesmus obliquus UTEX 3031 genome.</title>
        <authorList>
            <person name="Biondi T.C."/>
            <person name="Hanschen E.R."/>
            <person name="Kwon T."/>
            <person name="Eng W."/>
            <person name="Kruse C.P.S."/>
            <person name="Koehler S.I."/>
            <person name="Kunde Y."/>
            <person name="Gleasner C.D."/>
            <person name="You Mak K.T."/>
            <person name="Polle J."/>
            <person name="Hovde B.T."/>
            <person name="Starkenburg S.R."/>
        </authorList>
    </citation>
    <scope>NUCLEOTIDE SEQUENCE [LARGE SCALE GENOMIC DNA]</scope>
    <source>
        <strain evidence="5 6">DOE0152z</strain>
    </source>
</reference>
<dbReference type="EMBL" id="CP126214">
    <property type="protein sequence ID" value="WIA16115.1"/>
    <property type="molecule type" value="Genomic_DNA"/>
</dbReference>
<dbReference type="InterPro" id="IPR026569">
    <property type="entry name" value="Ribosomal_bL28"/>
</dbReference>
<protein>
    <recommendedName>
        <fullName evidence="4">Large ribosomal subunit protein bL28c</fullName>
    </recommendedName>
</protein>
<evidence type="ECO:0000256" key="3">
    <source>
        <dbReference type="ARBA" id="ARBA00023274"/>
    </source>
</evidence>
<accession>A0ABY8U4I5</accession>
<dbReference type="HAMAP" id="MF_00373">
    <property type="entry name" value="Ribosomal_bL28"/>
    <property type="match status" value="1"/>
</dbReference>
<sequence length="216" mass="23515">MSRGVATMASATMMRVGASSSTFAGKGLTCRSSPVSSAPVRPAVVTVEAKRVCQLTGKKRNKANVVTFSNKHNRKWQEPNLQHKKIFWEAGKRWVKLRICTKAIKSIERIGLDAMAAEAGIDLWKLPFEDARPERLAYLAENKGKVPVASNPRAIKNQAKIAGSSKKPRYPVYEEGGRIVWIKPGMEELIFGSSSAAAAAAAAPEQPAELKITVQE</sequence>
<keyword evidence="6" id="KW-1185">Reference proteome</keyword>
<keyword evidence="3" id="KW-0687">Ribonucleoprotein</keyword>
<dbReference type="InterPro" id="IPR037147">
    <property type="entry name" value="Ribosomal_bL28_sf"/>
</dbReference>
<dbReference type="Proteomes" id="UP001244341">
    <property type="component" value="Chromosome 7b"/>
</dbReference>
<evidence type="ECO:0000256" key="4">
    <source>
        <dbReference type="ARBA" id="ARBA00035265"/>
    </source>
</evidence>
<evidence type="ECO:0000256" key="2">
    <source>
        <dbReference type="ARBA" id="ARBA00022980"/>
    </source>
</evidence>
<dbReference type="NCBIfam" id="TIGR00009">
    <property type="entry name" value="L28"/>
    <property type="match status" value="1"/>
</dbReference>
<dbReference type="PANTHER" id="PTHR13528:SF2">
    <property type="entry name" value="LARGE RIBOSOMAL SUBUNIT PROTEIN BL28M"/>
    <property type="match status" value="1"/>
</dbReference>
<evidence type="ECO:0000256" key="1">
    <source>
        <dbReference type="ARBA" id="ARBA00008760"/>
    </source>
</evidence>
<name>A0ABY8U4I5_TETOB</name>
<dbReference type="InterPro" id="IPR034704">
    <property type="entry name" value="Ribosomal_bL28/bL31-like_sf"/>
</dbReference>
<dbReference type="InterPro" id="IPR001383">
    <property type="entry name" value="Ribosomal_bL28_bact-type"/>
</dbReference>
<organism evidence="5 6">
    <name type="scientific">Tetradesmus obliquus</name>
    <name type="common">Green alga</name>
    <name type="synonym">Acutodesmus obliquus</name>
    <dbReference type="NCBI Taxonomy" id="3088"/>
    <lineage>
        <taxon>Eukaryota</taxon>
        <taxon>Viridiplantae</taxon>
        <taxon>Chlorophyta</taxon>
        <taxon>core chlorophytes</taxon>
        <taxon>Chlorophyceae</taxon>
        <taxon>CS clade</taxon>
        <taxon>Sphaeropleales</taxon>
        <taxon>Scenedesmaceae</taxon>
        <taxon>Tetradesmus</taxon>
    </lineage>
</organism>
<dbReference type="Pfam" id="PF00830">
    <property type="entry name" value="Ribosomal_L28"/>
    <property type="match status" value="1"/>
</dbReference>
<keyword evidence="2" id="KW-0689">Ribosomal protein</keyword>
<dbReference type="SUPFAM" id="SSF143800">
    <property type="entry name" value="L28p-like"/>
    <property type="match status" value="1"/>
</dbReference>
<gene>
    <name evidence="5" type="ORF">OEZ85_012834</name>
</gene>
<evidence type="ECO:0000313" key="6">
    <source>
        <dbReference type="Proteomes" id="UP001244341"/>
    </source>
</evidence>
<comment type="similarity">
    <text evidence="1">Belongs to the bacterial ribosomal protein bL28 family.</text>
</comment>
<proteinExistence type="inferred from homology"/>
<evidence type="ECO:0000313" key="5">
    <source>
        <dbReference type="EMBL" id="WIA16115.1"/>
    </source>
</evidence>
<dbReference type="Gene3D" id="2.30.170.40">
    <property type="entry name" value="Ribosomal protein L28/L24"/>
    <property type="match status" value="1"/>
</dbReference>